<organism evidence="3 4">
    <name type="scientific">Entamoeba invadens IP1</name>
    <dbReference type="NCBI Taxonomy" id="370355"/>
    <lineage>
        <taxon>Eukaryota</taxon>
        <taxon>Amoebozoa</taxon>
        <taxon>Evosea</taxon>
        <taxon>Archamoebae</taxon>
        <taxon>Mastigamoebida</taxon>
        <taxon>Entamoebidae</taxon>
        <taxon>Entamoeba</taxon>
    </lineage>
</organism>
<evidence type="ECO:0000256" key="2">
    <source>
        <dbReference type="SAM" id="MobiDB-lite"/>
    </source>
</evidence>
<dbReference type="VEuPathDB" id="AmoebaDB:EIN_284880"/>
<gene>
    <name evidence="3" type="ORF">EIN_284880</name>
</gene>
<reference evidence="3 4" key="1">
    <citation type="submission" date="2012-10" db="EMBL/GenBank/DDBJ databases">
        <authorList>
            <person name="Zafar N."/>
            <person name="Inman J."/>
            <person name="Hall N."/>
            <person name="Lorenzi H."/>
            <person name="Caler E."/>
        </authorList>
    </citation>
    <scope>NUCLEOTIDE SEQUENCE [LARGE SCALE GENOMIC DNA]</scope>
    <source>
        <strain evidence="3 4">IP1</strain>
    </source>
</reference>
<dbReference type="AlphaFoldDB" id="L7FKG6"/>
<dbReference type="KEGG" id="eiv:EIN_284880"/>
<protein>
    <submittedName>
        <fullName evidence="3">Uncharacterized protein</fullName>
    </submittedName>
</protein>
<feature type="compositionally biased region" description="Low complexity" evidence="2">
    <location>
        <begin position="598"/>
        <end position="615"/>
    </location>
</feature>
<feature type="compositionally biased region" description="Basic and acidic residues" evidence="2">
    <location>
        <begin position="415"/>
        <end position="484"/>
    </location>
</feature>
<dbReference type="Proteomes" id="UP000014680">
    <property type="component" value="Unassembled WGS sequence"/>
</dbReference>
<dbReference type="GeneID" id="14883837"/>
<feature type="compositionally biased region" description="Polar residues" evidence="2">
    <location>
        <begin position="575"/>
        <end position="597"/>
    </location>
</feature>
<sequence length="622" mass="71927">MSIPPSLGYVLNKKKKITENSSKEMLEDFYKATAELLGKSNIFDVQLFALIQEYEQEKTVAVANAILMITCVFNTLGNKLIVLNNIVLARTLGFPLGIQKVEIEEMIKGTDVVETADEPIRDFYNAFVGKDAKAIVSSYTDVKESMPICTSDIMKEAIVVRIFQVLSEEGEVDIEEVKKMITVAPWFFVEITLLKRTANLEFNVVIDLEKGKFVFAKKDEGSAPFTVTEDQIANEKKAIMDRTKQFKQKMIAIEAERERIRLAEEKRRLEEEEDERLEREAAELKIRKEEEMKQKKKEEIRKMKADNDKKMQDISRMQFKVQVKENKDRQRKELFDKYYYNERARRMVEQKYTKQKTEEEAEEIKAMYQEVCDTKQNARRAEHERILLMKKKFTDLGALQTWLNTIGKGESEEEKQEKAEKLRKEKEEAERLAKEQAEKERLERMKEQDRKREEQKKKEEEDRKRREEEYFKKNQERLQEKAALDKQGIYQPSIGKTFVEDKEGWYSKKEAKKPTPTTAKNTSVPSFTSRGSSSPYGRTGDTQQRTTSAYQPPRAQGGMGDRYQPPSSGRRDIYGTNTPSTGGYAPSRTQGTTQRNTSGVPSFSSGSGVPSFSSGKRGGRKY</sequence>
<feature type="compositionally biased region" description="Polar residues" evidence="2">
    <location>
        <begin position="523"/>
        <end position="550"/>
    </location>
</feature>
<keyword evidence="4" id="KW-1185">Reference proteome</keyword>
<feature type="compositionally biased region" description="Basic and acidic residues" evidence="2">
    <location>
        <begin position="498"/>
        <end position="513"/>
    </location>
</feature>
<proteinExistence type="predicted"/>
<dbReference type="RefSeq" id="XP_004184248.1">
    <property type="nucleotide sequence ID" value="XM_004184200.1"/>
</dbReference>
<evidence type="ECO:0000256" key="1">
    <source>
        <dbReference type="SAM" id="Coils"/>
    </source>
</evidence>
<evidence type="ECO:0000313" key="3">
    <source>
        <dbReference type="EMBL" id="ELP84902.1"/>
    </source>
</evidence>
<accession>L7FKG6</accession>
<evidence type="ECO:0000313" key="4">
    <source>
        <dbReference type="Proteomes" id="UP000014680"/>
    </source>
</evidence>
<dbReference type="EMBL" id="KB207106">
    <property type="protein sequence ID" value="ELP84902.1"/>
    <property type="molecule type" value="Genomic_DNA"/>
</dbReference>
<dbReference type="OrthoDB" id="30051at2759"/>
<dbReference type="OMA" id="WFIVEIT"/>
<feature type="region of interest" description="Disordered" evidence="2">
    <location>
        <begin position="404"/>
        <end position="622"/>
    </location>
</feature>
<keyword evidence="1" id="KW-0175">Coiled coil</keyword>
<name>L7FKG6_ENTIV</name>
<feature type="coiled-coil region" evidence="1">
    <location>
        <begin position="252"/>
        <end position="313"/>
    </location>
</feature>